<reference evidence="2 3" key="1">
    <citation type="submission" date="2019-06" db="EMBL/GenBank/DDBJ databases">
        <title>A chromosomal-level reference genome of Carpinus fangiana (Coryloideae, Betulaceae).</title>
        <authorList>
            <person name="Yang X."/>
            <person name="Wang Z."/>
            <person name="Zhang L."/>
            <person name="Hao G."/>
            <person name="Liu J."/>
            <person name="Yang Y."/>
        </authorList>
    </citation>
    <scope>NUCLEOTIDE SEQUENCE [LARGE SCALE GENOMIC DNA]</scope>
    <source>
        <strain evidence="2">Cfa_2016G</strain>
        <tissue evidence="2">Leaf</tissue>
    </source>
</reference>
<evidence type="ECO:0000313" key="3">
    <source>
        <dbReference type="Proteomes" id="UP000327013"/>
    </source>
</evidence>
<name>A0A5N6R714_9ROSI</name>
<proteinExistence type="predicted"/>
<keyword evidence="3" id="KW-1185">Reference proteome</keyword>
<feature type="region of interest" description="Disordered" evidence="1">
    <location>
        <begin position="1"/>
        <end position="40"/>
    </location>
</feature>
<evidence type="ECO:0000256" key="1">
    <source>
        <dbReference type="SAM" id="MobiDB-lite"/>
    </source>
</evidence>
<accession>A0A5N6R714</accession>
<gene>
    <name evidence="2" type="ORF">FH972_013521</name>
</gene>
<organism evidence="2 3">
    <name type="scientific">Carpinus fangiana</name>
    <dbReference type="NCBI Taxonomy" id="176857"/>
    <lineage>
        <taxon>Eukaryota</taxon>
        <taxon>Viridiplantae</taxon>
        <taxon>Streptophyta</taxon>
        <taxon>Embryophyta</taxon>
        <taxon>Tracheophyta</taxon>
        <taxon>Spermatophyta</taxon>
        <taxon>Magnoliopsida</taxon>
        <taxon>eudicotyledons</taxon>
        <taxon>Gunneridae</taxon>
        <taxon>Pentapetalae</taxon>
        <taxon>rosids</taxon>
        <taxon>fabids</taxon>
        <taxon>Fagales</taxon>
        <taxon>Betulaceae</taxon>
        <taxon>Carpinus</taxon>
    </lineage>
</organism>
<dbReference type="AlphaFoldDB" id="A0A5N6R714"/>
<protein>
    <submittedName>
        <fullName evidence="2">Uncharacterized protein</fullName>
    </submittedName>
</protein>
<dbReference type="Proteomes" id="UP000327013">
    <property type="component" value="Chromosome 5"/>
</dbReference>
<evidence type="ECO:0000313" key="2">
    <source>
        <dbReference type="EMBL" id="KAE8056782.1"/>
    </source>
</evidence>
<dbReference type="EMBL" id="CM017325">
    <property type="protein sequence ID" value="KAE8056782.1"/>
    <property type="molecule type" value="Genomic_DNA"/>
</dbReference>
<sequence>MPRERRNQVVPRGTLPGTRASHLAEEPQRERKKGKPPRSLFLLPSFSITSAHHRLHHHGASQSFSLLRQITSSEPKFTAHTFNQKAERG</sequence>